<reference evidence="3" key="1">
    <citation type="journal article" date="2019" name="Int. J. Syst. Evol. Microbiol.">
        <title>The Global Catalogue of Microorganisms (GCM) 10K type strain sequencing project: providing services to taxonomists for standard genome sequencing and annotation.</title>
        <authorList>
            <consortium name="The Broad Institute Genomics Platform"/>
            <consortium name="The Broad Institute Genome Sequencing Center for Infectious Disease"/>
            <person name="Wu L."/>
            <person name="Ma J."/>
        </authorList>
    </citation>
    <scope>NUCLEOTIDE SEQUENCE [LARGE SCALE GENOMIC DNA]</scope>
    <source>
        <strain evidence="3">JCM 3272</strain>
    </source>
</reference>
<dbReference type="PANTHER" id="PTHR43355">
    <property type="entry name" value="FLAVIN REDUCTASE (NADPH)"/>
    <property type="match status" value="1"/>
</dbReference>
<name>A0ABP5TP59_9ACTN</name>
<comment type="caution">
    <text evidence="2">The sequence shown here is derived from an EMBL/GenBank/DDBJ whole genome shotgun (WGS) entry which is preliminary data.</text>
</comment>
<evidence type="ECO:0000313" key="3">
    <source>
        <dbReference type="Proteomes" id="UP001501444"/>
    </source>
</evidence>
<dbReference type="InterPro" id="IPR036291">
    <property type="entry name" value="NAD(P)-bd_dom_sf"/>
</dbReference>
<keyword evidence="3" id="KW-1185">Reference proteome</keyword>
<organism evidence="2 3">
    <name type="scientific">Dactylosporangium salmoneum</name>
    <dbReference type="NCBI Taxonomy" id="53361"/>
    <lineage>
        <taxon>Bacteria</taxon>
        <taxon>Bacillati</taxon>
        <taxon>Actinomycetota</taxon>
        <taxon>Actinomycetes</taxon>
        <taxon>Micromonosporales</taxon>
        <taxon>Micromonosporaceae</taxon>
        <taxon>Dactylosporangium</taxon>
    </lineage>
</organism>
<sequence length="199" mass="21136">MVFGAGGRAGRAVLAEAERRGIDATPVVRDPARHPDVAGAVPGDATSAADVERVARGHDAAIVAVYAAELDTAAYGPAMRALLEGLERAAVPRLLLVGVATTLPGEHGVPVFEEPEFPADWRPFSRARADELDVLERYAGPVDWVLLTPPMELVEKPGDTRYEIRNFGGPLTYAALACALLDEAAEGRHHRRQIGVSGT</sequence>
<dbReference type="InterPro" id="IPR016040">
    <property type="entry name" value="NAD(P)-bd_dom"/>
</dbReference>
<dbReference type="Gene3D" id="3.40.50.720">
    <property type="entry name" value="NAD(P)-binding Rossmann-like Domain"/>
    <property type="match status" value="1"/>
</dbReference>
<protein>
    <submittedName>
        <fullName evidence="2">NAD(P)-dependent oxidoreductase</fullName>
    </submittedName>
</protein>
<dbReference type="Proteomes" id="UP001501444">
    <property type="component" value="Unassembled WGS sequence"/>
</dbReference>
<gene>
    <name evidence="2" type="ORF">GCM10010170_051830</name>
</gene>
<dbReference type="Pfam" id="PF13460">
    <property type="entry name" value="NAD_binding_10"/>
    <property type="match status" value="1"/>
</dbReference>
<evidence type="ECO:0000259" key="1">
    <source>
        <dbReference type="Pfam" id="PF13460"/>
    </source>
</evidence>
<dbReference type="SUPFAM" id="SSF51735">
    <property type="entry name" value="NAD(P)-binding Rossmann-fold domains"/>
    <property type="match status" value="1"/>
</dbReference>
<feature type="domain" description="NAD(P)-binding" evidence="1">
    <location>
        <begin position="4"/>
        <end position="170"/>
    </location>
</feature>
<proteinExistence type="predicted"/>
<dbReference type="InterPro" id="IPR051606">
    <property type="entry name" value="Polyketide_Oxido-like"/>
</dbReference>
<dbReference type="PANTHER" id="PTHR43355:SF2">
    <property type="entry name" value="FLAVIN REDUCTASE (NADPH)"/>
    <property type="match status" value="1"/>
</dbReference>
<accession>A0ABP5TP59</accession>
<dbReference type="EMBL" id="BAAARV010000045">
    <property type="protein sequence ID" value="GAA2358209.1"/>
    <property type="molecule type" value="Genomic_DNA"/>
</dbReference>
<evidence type="ECO:0000313" key="2">
    <source>
        <dbReference type="EMBL" id="GAA2358209.1"/>
    </source>
</evidence>